<dbReference type="EMBL" id="LR796403">
    <property type="protein sequence ID" value="CAB4141983.1"/>
    <property type="molecule type" value="Genomic_DNA"/>
</dbReference>
<sequence>MKYSGDLVAYTLGGTSYLADFTNVSFKVGANVEEGKGGAQRHSDAVPVKRMFEARTEIMRTVTGARQTSLTMSVASIVATIVAKVRNVTINVNTTLQECSARADEFQTHQATGTKHTGSATLQILDADTTTLFDTLNGSLAGLTTTLSLTVGGVVLVLPILLTGAEIVVERENLILVNVDFEQKGTPTTATGSTLLTSVLTGTSLFTIVCQITTVGTYTGNSVIESATFTMPEEGIVTEQYNFKGLGQPVKS</sequence>
<protein>
    <submittedName>
        <fullName evidence="1">Uncharacterized protein</fullName>
    </submittedName>
</protein>
<name>A0A6J5M9H8_9CAUD</name>
<evidence type="ECO:0000313" key="1">
    <source>
        <dbReference type="EMBL" id="CAB4141983.1"/>
    </source>
</evidence>
<accession>A0A6J5M9H8</accession>
<organism evidence="1">
    <name type="scientific">uncultured Caudovirales phage</name>
    <dbReference type="NCBI Taxonomy" id="2100421"/>
    <lineage>
        <taxon>Viruses</taxon>
        <taxon>Duplodnaviria</taxon>
        <taxon>Heunggongvirae</taxon>
        <taxon>Uroviricota</taxon>
        <taxon>Caudoviricetes</taxon>
        <taxon>Peduoviridae</taxon>
        <taxon>Maltschvirus</taxon>
        <taxon>Maltschvirus maltsch</taxon>
    </lineage>
</organism>
<reference evidence="1" key="1">
    <citation type="submission" date="2020-04" db="EMBL/GenBank/DDBJ databases">
        <authorList>
            <person name="Chiriac C."/>
            <person name="Salcher M."/>
            <person name="Ghai R."/>
            <person name="Kavagutti S V."/>
        </authorList>
    </citation>
    <scope>NUCLEOTIDE SEQUENCE</scope>
</reference>
<gene>
    <name evidence="1" type="ORF">UFOVP423_17</name>
</gene>
<proteinExistence type="predicted"/>